<dbReference type="GO" id="GO:0032153">
    <property type="term" value="C:cell division site"/>
    <property type="evidence" value="ECO:0007669"/>
    <property type="project" value="TreeGrafter"/>
</dbReference>
<dbReference type="Proteomes" id="UP000005695">
    <property type="component" value="Unassembled WGS sequence"/>
</dbReference>
<dbReference type="InterPro" id="IPR052521">
    <property type="entry name" value="Cell_div_SPOR-domain"/>
</dbReference>
<evidence type="ECO:0000256" key="2">
    <source>
        <dbReference type="SAM" id="Phobius"/>
    </source>
</evidence>
<proteinExistence type="predicted"/>
<gene>
    <name evidence="4" type="ORF">Dace_0547</name>
</gene>
<dbReference type="InterPro" id="IPR007730">
    <property type="entry name" value="SPOR-like_dom"/>
</dbReference>
<feature type="region of interest" description="Disordered" evidence="1">
    <location>
        <begin position="53"/>
        <end position="103"/>
    </location>
</feature>
<dbReference type="AlphaFoldDB" id="Q1JY19"/>
<evidence type="ECO:0000313" key="4">
    <source>
        <dbReference type="EMBL" id="EAT15177.1"/>
    </source>
</evidence>
<dbReference type="PROSITE" id="PS51724">
    <property type="entry name" value="SPOR"/>
    <property type="match status" value="1"/>
</dbReference>
<protein>
    <submittedName>
        <fullName evidence="4">Sporulation related</fullName>
    </submittedName>
</protein>
<dbReference type="PANTHER" id="PTHR38687:SF1">
    <property type="entry name" value="CELL DIVISION PROTEIN DEDD"/>
    <property type="match status" value="1"/>
</dbReference>
<dbReference type="GO" id="GO:0042834">
    <property type="term" value="F:peptidoglycan binding"/>
    <property type="evidence" value="ECO:0007669"/>
    <property type="project" value="InterPro"/>
</dbReference>
<dbReference type="GO" id="GO:0032506">
    <property type="term" value="P:cytokinetic process"/>
    <property type="evidence" value="ECO:0007669"/>
    <property type="project" value="TreeGrafter"/>
</dbReference>
<keyword evidence="2" id="KW-0472">Membrane</keyword>
<accession>Q1JY19</accession>
<comment type="caution">
    <text evidence="4">The sequence shown here is derived from an EMBL/GenBank/DDBJ whole genome shotgun (WGS) entry which is preliminary data.</text>
</comment>
<reference evidence="4" key="1">
    <citation type="submission" date="2006-05" db="EMBL/GenBank/DDBJ databases">
        <title>Annotation of the draft genome assembly of Desulfuromonas acetoxidans DSM 684.</title>
        <authorList>
            <consortium name="US DOE Joint Genome Institute (JGI-ORNL)"/>
            <person name="Larimer F."/>
            <person name="Land M."/>
            <person name="Hauser L."/>
        </authorList>
    </citation>
    <scope>NUCLEOTIDE SEQUENCE [LARGE SCALE GENOMIC DNA]</scope>
    <source>
        <strain evidence="4">DSM 684</strain>
    </source>
</reference>
<organism evidence="4 5">
    <name type="scientific">Desulfuromonas acetoxidans (strain DSM 684 / 11070)</name>
    <dbReference type="NCBI Taxonomy" id="281689"/>
    <lineage>
        <taxon>Bacteria</taxon>
        <taxon>Pseudomonadati</taxon>
        <taxon>Thermodesulfobacteriota</taxon>
        <taxon>Desulfuromonadia</taxon>
        <taxon>Desulfuromonadales</taxon>
        <taxon>Desulfuromonadaceae</taxon>
        <taxon>Desulfuromonas</taxon>
    </lineage>
</organism>
<dbReference type="Gene3D" id="3.30.70.1070">
    <property type="entry name" value="Sporulation related repeat"/>
    <property type="match status" value="1"/>
</dbReference>
<evidence type="ECO:0000259" key="3">
    <source>
        <dbReference type="PROSITE" id="PS51724"/>
    </source>
</evidence>
<dbReference type="OrthoDB" id="7063246at2"/>
<feature type="domain" description="SPOR" evidence="3">
    <location>
        <begin position="166"/>
        <end position="245"/>
    </location>
</feature>
<keyword evidence="2" id="KW-0812">Transmembrane</keyword>
<name>Q1JY19_DESA6</name>
<evidence type="ECO:0000313" key="5">
    <source>
        <dbReference type="Proteomes" id="UP000005695"/>
    </source>
</evidence>
<dbReference type="EMBL" id="AAEW02000013">
    <property type="protein sequence ID" value="EAT15177.1"/>
    <property type="molecule type" value="Genomic_DNA"/>
</dbReference>
<dbReference type="RefSeq" id="WP_006001450.1">
    <property type="nucleotide sequence ID" value="NZ_AAEW02000013.1"/>
</dbReference>
<feature type="transmembrane region" description="Helical" evidence="2">
    <location>
        <begin position="18"/>
        <end position="39"/>
    </location>
</feature>
<sequence length="247" mass="26185">MSQVDYSRREPKANGRRFITVLVLVVVLCLVSFSLGLMVGKSGKPVVETTQIQTVPLPPQPRTVAPQAQPAPSSEQSAMAEVGDEKASQVTEQPASNDPLRELLPPVEQMPLGSGINHGAEQTAAEQATAAAEPITATAPVKVPLPAKPVVTAPVVEKPQAATTVVTTATGYVVQVASFKHRQDAETMSSKLGKDFPVVVRQADLGEKGLWYRVLVGPVATKAEAETLKQDLKKKASTDGFIKKFSA</sequence>
<evidence type="ECO:0000256" key="1">
    <source>
        <dbReference type="SAM" id="MobiDB-lite"/>
    </source>
</evidence>
<dbReference type="Pfam" id="PF05036">
    <property type="entry name" value="SPOR"/>
    <property type="match status" value="1"/>
</dbReference>
<dbReference type="SUPFAM" id="SSF110997">
    <property type="entry name" value="Sporulation related repeat"/>
    <property type="match status" value="1"/>
</dbReference>
<keyword evidence="5" id="KW-1185">Reference proteome</keyword>
<dbReference type="GO" id="GO:0030428">
    <property type="term" value="C:cell septum"/>
    <property type="evidence" value="ECO:0007669"/>
    <property type="project" value="TreeGrafter"/>
</dbReference>
<dbReference type="PANTHER" id="PTHR38687">
    <property type="entry name" value="CELL DIVISION PROTEIN DEDD-RELATED"/>
    <property type="match status" value="1"/>
</dbReference>
<reference evidence="4" key="2">
    <citation type="submission" date="2006-05" db="EMBL/GenBank/DDBJ databases">
        <title>Sequencing of the draft genome and assembly of Desulfuromonas acetoxidans DSM 684.</title>
        <authorList>
            <consortium name="US DOE Joint Genome Institute (JGI-PGF)"/>
            <person name="Copeland A."/>
            <person name="Lucas S."/>
            <person name="Lapidus A."/>
            <person name="Barry K."/>
            <person name="Detter J.C."/>
            <person name="Glavina del Rio T."/>
            <person name="Hammon N."/>
            <person name="Israni S."/>
            <person name="Dalin E."/>
            <person name="Tice H."/>
            <person name="Bruce D."/>
            <person name="Pitluck S."/>
            <person name="Richardson P."/>
        </authorList>
    </citation>
    <scope>NUCLEOTIDE SEQUENCE [LARGE SCALE GENOMIC DNA]</scope>
    <source>
        <strain evidence="4">DSM 684</strain>
    </source>
</reference>
<dbReference type="InterPro" id="IPR036680">
    <property type="entry name" value="SPOR-like_sf"/>
</dbReference>
<keyword evidence="2" id="KW-1133">Transmembrane helix</keyword>